<gene>
    <name evidence="2" type="ORF">BJX67DRAFT_113532</name>
</gene>
<comment type="caution">
    <text evidence="2">The sequence shown here is derived from an EMBL/GenBank/DDBJ whole genome shotgun (WGS) entry which is preliminary data.</text>
</comment>
<feature type="compositionally biased region" description="Basic and acidic residues" evidence="1">
    <location>
        <begin position="60"/>
        <end position="70"/>
    </location>
</feature>
<organism evidence="2 3">
    <name type="scientific">Aspergillus lucknowensis</name>
    <dbReference type="NCBI Taxonomy" id="176173"/>
    <lineage>
        <taxon>Eukaryota</taxon>
        <taxon>Fungi</taxon>
        <taxon>Dikarya</taxon>
        <taxon>Ascomycota</taxon>
        <taxon>Pezizomycotina</taxon>
        <taxon>Eurotiomycetes</taxon>
        <taxon>Eurotiomycetidae</taxon>
        <taxon>Eurotiales</taxon>
        <taxon>Aspergillaceae</taxon>
        <taxon>Aspergillus</taxon>
        <taxon>Aspergillus subgen. Nidulantes</taxon>
    </lineage>
</organism>
<feature type="compositionally biased region" description="Polar residues" evidence="1">
    <location>
        <begin position="46"/>
        <end position="59"/>
    </location>
</feature>
<keyword evidence="3" id="KW-1185">Reference proteome</keyword>
<evidence type="ECO:0000313" key="3">
    <source>
        <dbReference type="Proteomes" id="UP001610432"/>
    </source>
</evidence>
<evidence type="ECO:0000313" key="2">
    <source>
        <dbReference type="EMBL" id="KAL2867084.1"/>
    </source>
</evidence>
<feature type="region of interest" description="Disordered" evidence="1">
    <location>
        <begin position="42"/>
        <end position="80"/>
    </location>
</feature>
<reference evidence="2 3" key="1">
    <citation type="submission" date="2024-07" db="EMBL/GenBank/DDBJ databases">
        <title>Section-level genome sequencing and comparative genomics of Aspergillus sections Usti and Cavernicolus.</title>
        <authorList>
            <consortium name="Lawrence Berkeley National Laboratory"/>
            <person name="Nybo J.L."/>
            <person name="Vesth T.C."/>
            <person name="Theobald S."/>
            <person name="Frisvad J.C."/>
            <person name="Larsen T.O."/>
            <person name="Kjaerboelling I."/>
            <person name="Rothschild-Mancinelli K."/>
            <person name="Lyhne E.K."/>
            <person name="Kogle M.E."/>
            <person name="Barry K."/>
            <person name="Clum A."/>
            <person name="Na H."/>
            <person name="Ledsgaard L."/>
            <person name="Lin J."/>
            <person name="Lipzen A."/>
            <person name="Kuo A."/>
            <person name="Riley R."/>
            <person name="Mondo S."/>
            <person name="Labutti K."/>
            <person name="Haridas S."/>
            <person name="Pangalinan J."/>
            <person name="Salamov A.A."/>
            <person name="Simmons B.A."/>
            <person name="Magnuson J.K."/>
            <person name="Chen J."/>
            <person name="Drula E."/>
            <person name="Henrissat B."/>
            <person name="Wiebenga A."/>
            <person name="Lubbers R.J."/>
            <person name="Gomes A.C."/>
            <person name="Macurrencykelacurrency M.R."/>
            <person name="Stajich J."/>
            <person name="Grigoriev I.V."/>
            <person name="Mortensen U.H."/>
            <person name="De Vries R.P."/>
            <person name="Baker S.E."/>
            <person name="Andersen M.R."/>
        </authorList>
    </citation>
    <scope>NUCLEOTIDE SEQUENCE [LARGE SCALE GENOMIC DNA]</scope>
    <source>
        <strain evidence="2 3">CBS 449.75</strain>
    </source>
</reference>
<dbReference type="GeneID" id="98139420"/>
<dbReference type="Proteomes" id="UP001610432">
    <property type="component" value="Unassembled WGS sequence"/>
</dbReference>
<sequence>MKGSPICKLGPWAKLHPPLPRTPRQSEQLLNALTSSFRRELDREYPTNTPSSLQASRVTKASDGERHTEEQTLSSAHATDKHLRSILENPLFRVASPRPSASSRSFLNIETSRWAKEPMVVFDELVASGSATASAVGYCLSWQLLLASRHTGENFVKALRDSRAGSRVASWWTTSDLTRRTDFFNNHRLLSDLLKFMVAERLYDTIFVWLKMLESCNLGSQENRISEDFAQKAFNTVLCQFLKAETGCGGGVVSAMRYYLEACKTLIENGENNPKLPLKGSLLPPGAYLCDAIMHRARDDAERIPAQLYEQYTAIISTLAPATLLGATVPLYHPTHPDARPLVQFKRSIPPGRFESWPEWKRDKLMRASFQALRILIDTGNHGDCLQLARFMRDQLEGVSGAGTTKPRYHVSSEEKDLLTSLDLAFT</sequence>
<dbReference type="RefSeq" id="XP_070886063.1">
    <property type="nucleotide sequence ID" value="XM_071024348.1"/>
</dbReference>
<name>A0ABR4LRD1_9EURO</name>
<proteinExistence type="predicted"/>
<evidence type="ECO:0000256" key="1">
    <source>
        <dbReference type="SAM" id="MobiDB-lite"/>
    </source>
</evidence>
<protein>
    <submittedName>
        <fullName evidence="2">Uncharacterized protein</fullName>
    </submittedName>
</protein>
<accession>A0ABR4LRD1</accession>
<dbReference type="EMBL" id="JBFXLQ010000021">
    <property type="protein sequence ID" value="KAL2867084.1"/>
    <property type="molecule type" value="Genomic_DNA"/>
</dbReference>